<keyword evidence="3" id="KW-1185">Reference proteome</keyword>
<name>A0AAW1YW10_CULAL</name>
<sequence length="142" mass="16792">MCFSNFHSRFGIMQVFLNFGVYYEGQENIEKQKGRRQEKKEEDMKQMNSSLSFTELSSIRLQKFVFLMWRHYNYERMRRGADFYLLQSNSTYVNIWTAVQRNLDSPAALLPQEALQERTSRGRQTPLLTNSRPATVSSPFIT</sequence>
<dbReference type="AlphaFoldDB" id="A0AAW1YW10"/>
<organism evidence="2 3">
    <name type="scientific">Culter alburnus</name>
    <name type="common">Topmouth culter</name>
    <dbReference type="NCBI Taxonomy" id="194366"/>
    <lineage>
        <taxon>Eukaryota</taxon>
        <taxon>Metazoa</taxon>
        <taxon>Chordata</taxon>
        <taxon>Craniata</taxon>
        <taxon>Vertebrata</taxon>
        <taxon>Euteleostomi</taxon>
        <taxon>Actinopterygii</taxon>
        <taxon>Neopterygii</taxon>
        <taxon>Teleostei</taxon>
        <taxon>Ostariophysi</taxon>
        <taxon>Cypriniformes</taxon>
        <taxon>Xenocyprididae</taxon>
        <taxon>Xenocypridinae</taxon>
        <taxon>Culter</taxon>
    </lineage>
</organism>
<proteinExistence type="predicted"/>
<comment type="caution">
    <text evidence="2">The sequence shown here is derived from an EMBL/GenBank/DDBJ whole genome shotgun (WGS) entry which is preliminary data.</text>
</comment>
<feature type="region of interest" description="Disordered" evidence="1">
    <location>
        <begin position="116"/>
        <end position="142"/>
    </location>
</feature>
<dbReference type="Proteomes" id="UP001479290">
    <property type="component" value="Unassembled WGS sequence"/>
</dbReference>
<reference evidence="2 3" key="1">
    <citation type="submission" date="2024-05" db="EMBL/GenBank/DDBJ databases">
        <title>A high-quality chromosomal-level genome assembly of Topmouth culter (Culter alburnus).</title>
        <authorList>
            <person name="Zhao H."/>
        </authorList>
    </citation>
    <scope>NUCLEOTIDE SEQUENCE [LARGE SCALE GENOMIC DNA]</scope>
    <source>
        <strain evidence="2">CATC2023</strain>
        <tissue evidence="2">Muscle</tissue>
    </source>
</reference>
<evidence type="ECO:0000313" key="3">
    <source>
        <dbReference type="Proteomes" id="UP001479290"/>
    </source>
</evidence>
<dbReference type="EMBL" id="JAWDJR010000024">
    <property type="protein sequence ID" value="KAK9952738.1"/>
    <property type="molecule type" value="Genomic_DNA"/>
</dbReference>
<protein>
    <submittedName>
        <fullName evidence="2">Uncharacterized protein</fullName>
    </submittedName>
</protein>
<evidence type="ECO:0000313" key="2">
    <source>
        <dbReference type="EMBL" id="KAK9952738.1"/>
    </source>
</evidence>
<feature type="compositionally biased region" description="Polar residues" evidence="1">
    <location>
        <begin position="122"/>
        <end position="142"/>
    </location>
</feature>
<gene>
    <name evidence="2" type="ORF">ABG768_018545</name>
</gene>
<accession>A0AAW1YW10</accession>
<evidence type="ECO:0000256" key="1">
    <source>
        <dbReference type="SAM" id="MobiDB-lite"/>
    </source>
</evidence>